<dbReference type="InterPro" id="IPR002104">
    <property type="entry name" value="Integrase_catalytic"/>
</dbReference>
<keyword evidence="6" id="KW-1185">Reference proteome</keyword>
<dbReference type="GO" id="GO:0003677">
    <property type="term" value="F:DNA binding"/>
    <property type="evidence" value="ECO:0007669"/>
    <property type="project" value="UniProtKB-KW"/>
</dbReference>
<dbReference type="EMBL" id="WRPP01000013">
    <property type="protein sequence ID" value="MVU83462.1"/>
    <property type="molecule type" value="Genomic_DNA"/>
</dbReference>
<comment type="caution">
    <text evidence="5">The sequence shown here is derived from an EMBL/GenBank/DDBJ whole genome shotgun (WGS) entry which is preliminary data.</text>
</comment>
<dbReference type="PANTHER" id="PTHR30349:SF64">
    <property type="entry name" value="PROPHAGE INTEGRASE INTD-RELATED"/>
    <property type="match status" value="1"/>
</dbReference>
<organism evidence="5 6">
    <name type="scientific">Nocardia terrae</name>
    <dbReference type="NCBI Taxonomy" id="2675851"/>
    <lineage>
        <taxon>Bacteria</taxon>
        <taxon>Bacillati</taxon>
        <taxon>Actinomycetota</taxon>
        <taxon>Actinomycetes</taxon>
        <taxon>Mycobacteriales</taxon>
        <taxon>Nocardiaceae</taxon>
        <taxon>Nocardia</taxon>
    </lineage>
</organism>
<dbReference type="GO" id="GO:0006310">
    <property type="term" value="P:DNA recombination"/>
    <property type="evidence" value="ECO:0007669"/>
    <property type="project" value="UniProtKB-KW"/>
</dbReference>
<evidence type="ECO:0000313" key="5">
    <source>
        <dbReference type="EMBL" id="MVU83462.1"/>
    </source>
</evidence>
<dbReference type="PANTHER" id="PTHR30349">
    <property type="entry name" value="PHAGE INTEGRASE-RELATED"/>
    <property type="match status" value="1"/>
</dbReference>
<dbReference type="Gene3D" id="1.10.150.130">
    <property type="match status" value="1"/>
</dbReference>
<dbReference type="CDD" id="cd01189">
    <property type="entry name" value="INT_ICEBs1_C_like"/>
    <property type="match status" value="1"/>
</dbReference>
<dbReference type="Pfam" id="PF00589">
    <property type="entry name" value="Phage_integrase"/>
    <property type="match status" value="1"/>
</dbReference>
<comment type="similarity">
    <text evidence="1">Belongs to the 'phage' integrase family.</text>
</comment>
<dbReference type="AlphaFoldDB" id="A0A7K1VAL7"/>
<evidence type="ECO:0000313" key="6">
    <source>
        <dbReference type="Proteomes" id="UP000466794"/>
    </source>
</evidence>
<dbReference type="GO" id="GO:0015074">
    <property type="term" value="P:DNA integration"/>
    <property type="evidence" value="ECO:0007669"/>
    <property type="project" value="InterPro"/>
</dbReference>
<evidence type="ECO:0000256" key="1">
    <source>
        <dbReference type="ARBA" id="ARBA00008857"/>
    </source>
</evidence>
<keyword evidence="3" id="KW-0233">DNA recombination</keyword>
<evidence type="ECO:0000259" key="4">
    <source>
        <dbReference type="PROSITE" id="PS51898"/>
    </source>
</evidence>
<sequence>MTTKAAKKLPPLPEVKDPGIYAYRVKPERPGDKGIRYRVVYQTPEGKQSQKRGFERLEDARTFKANNKVRIDAGEYVAPSKGRITVGELAPDWLKAKKAANKKSSYTANEGSWRLHVKPRWENVKVSAITSDAVEAWITDLLLEAQERAEKAKARGGKVSDGASLIRQAHTTLVGILDLAKKRGAIKGNPARGIDGVPKLTKKRHVYLTNDDVQRLAKEAGQHRTLVLVLAYCGLRWGEAVALRVRDVDATRGRLIVSENAVQLSDGIEVGTTKSDKWRTVPVPLFVMVELKKRTKGKLGDALLFPHPGDPDEYLPRSKHGDGWFAGAVKRAKIQRVTPHDLRHTCASLAVSAGANVLALARMLGHSDPSITLKTYADLFDTDLDRVAVAMDKAYSPAPCQNLAKAENAETKAA</sequence>
<reference evidence="5 6" key="1">
    <citation type="submission" date="2019-12" db="EMBL/GenBank/DDBJ databases">
        <title>Nocardia sp. nov. ET3-3 isolated from soil.</title>
        <authorList>
            <person name="Kanchanasin P."/>
            <person name="Tanasupawat S."/>
            <person name="Yuki M."/>
            <person name="Kudo T."/>
        </authorList>
    </citation>
    <scope>NUCLEOTIDE SEQUENCE [LARGE SCALE GENOMIC DNA]</scope>
    <source>
        <strain evidence="5 6">ET3-3</strain>
    </source>
</reference>
<dbReference type="InterPro" id="IPR013762">
    <property type="entry name" value="Integrase-like_cat_sf"/>
</dbReference>
<accession>A0A7K1VAL7</accession>
<gene>
    <name evidence="5" type="ORF">GPX89_40275</name>
</gene>
<evidence type="ECO:0000256" key="3">
    <source>
        <dbReference type="ARBA" id="ARBA00023172"/>
    </source>
</evidence>
<dbReference type="Gene3D" id="1.10.443.10">
    <property type="entry name" value="Intergrase catalytic core"/>
    <property type="match status" value="1"/>
</dbReference>
<name>A0A7K1VAL7_9NOCA</name>
<dbReference type="InterPro" id="IPR011010">
    <property type="entry name" value="DNA_brk_join_enz"/>
</dbReference>
<keyword evidence="2" id="KW-0238">DNA-binding</keyword>
<dbReference type="SUPFAM" id="SSF56349">
    <property type="entry name" value="DNA breaking-rejoining enzymes"/>
    <property type="match status" value="1"/>
</dbReference>
<evidence type="ECO:0000256" key="2">
    <source>
        <dbReference type="ARBA" id="ARBA00023125"/>
    </source>
</evidence>
<dbReference type="Proteomes" id="UP000466794">
    <property type="component" value="Unassembled WGS sequence"/>
</dbReference>
<proteinExistence type="inferred from homology"/>
<dbReference type="InterPro" id="IPR050090">
    <property type="entry name" value="Tyrosine_recombinase_XerCD"/>
</dbReference>
<dbReference type="RefSeq" id="WP_157393042.1">
    <property type="nucleotide sequence ID" value="NZ_WRPP01000013.1"/>
</dbReference>
<dbReference type="InterPro" id="IPR010998">
    <property type="entry name" value="Integrase_recombinase_N"/>
</dbReference>
<feature type="domain" description="Tyr recombinase" evidence="4">
    <location>
        <begin position="203"/>
        <end position="389"/>
    </location>
</feature>
<protein>
    <submittedName>
        <fullName evidence="5">Tyrosine-type recombinase/integrase</fullName>
    </submittedName>
</protein>
<dbReference type="PROSITE" id="PS51898">
    <property type="entry name" value="TYR_RECOMBINASE"/>
    <property type="match status" value="1"/>
</dbReference>